<dbReference type="GO" id="GO:0006397">
    <property type="term" value="P:mRNA processing"/>
    <property type="evidence" value="ECO:0007669"/>
    <property type="project" value="UniProtKB-KW"/>
</dbReference>
<dbReference type="OrthoDB" id="3265539at2759"/>
<dbReference type="Pfam" id="PF14223">
    <property type="entry name" value="Retrotran_gag_2"/>
    <property type="match status" value="1"/>
</dbReference>
<sequence length="290" mass="33051">MSDDSSSTPRFAKLNDSNYAAWSMRMEAELIRKELWNDVVEVMIDQVDDKGKPRKLEDIEADSEQRLNARSTTKMAQARAEMILRVEPGQLSHMRSKDPLVVWEDLKAVHCARGFAAFLSLKRKFLTMKKEKGQKMSAWIGEVKSQAFEMQEAGLKVPDLDIILGLTMGLPPSYDSLIINFDDTPPHELTLDHVTTRLLAEETRQLSRDSPTPQTTTTTNPKDLQYNVALGVNKASLPVEQITCWFCDEKGHYKENCEKRKKWLESRKGSGRAMMVVEAEDEAEDDDYAY</sequence>
<keyword evidence="2" id="KW-0862">Zinc</keyword>
<dbReference type="SUPFAM" id="SSF57756">
    <property type="entry name" value="Retrovirus zinc finger-like domains"/>
    <property type="match status" value="1"/>
</dbReference>
<feature type="region of interest" description="Disordered" evidence="3">
    <location>
        <begin position="202"/>
        <end position="222"/>
    </location>
</feature>
<protein>
    <recommendedName>
        <fullName evidence="4">CCHC-type domain-containing protein</fullName>
    </recommendedName>
</protein>
<evidence type="ECO:0000259" key="4">
    <source>
        <dbReference type="PROSITE" id="PS50158"/>
    </source>
</evidence>
<reference evidence="5 6" key="1">
    <citation type="journal article" date="2020" name="ISME J.">
        <title>Uncovering the hidden diversity of litter-decomposition mechanisms in mushroom-forming fungi.</title>
        <authorList>
            <person name="Floudas D."/>
            <person name="Bentzer J."/>
            <person name="Ahren D."/>
            <person name="Johansson T."/>
            <person name="Persson P."/>
            <person name="Tunlid A."/>
        </authorList>
    </citation>
    <scope>NUCLEOTIDE SEQUENCE [LARGE SCALE GENOMIC DNA]</scope>
    <source>
        <strain evidence="5 6">CBS 291.85</strain>
    </source>
</reference>
<keyword evidence="6" id="KW-1185">Reference proteome</keyword>
<evidence type="ECO:0000256" key="1">
    <source>
        <dbReference type="ARBA" id="ARBA00022664"/>
    </source>
</evidence>
<evidence type="ECO:0000313" key="5">
    <source>
        <dbReference type="EMBL" id="KAF5353141.1"/>
    </source>
</evidence>
<dbReference type="PROSITE" id="PS50158">
    <property type="entry name" value="ZF_CCHC"/>
    <property type="match status" value="1"/>
</dbReference>
<keyword evidence="2" id="KW-0863">Zinc-finger</keyword>
<dbReference type="EMBL" id="JAACJM010000064">
    <property type="protein sequence ID" value="KAF5353141.1"/>
    <property type="molecule type" value="Genomic_DNA"/>
</dbReference>
<evidence type="ECO:0000256" key="2">
    <source>
        <dbReference type="PROSITE-ProRule" id="PRU00047"/>
    </source>
</evidence>
<comment type="caution">
    <text evidence="5">The sequence shown here is derived from an EMBL/GenBank/DDBJ whole genome shotgun (WGS) entry which is preliminary data.</text>
</comment>
<dbReference type="GO" id="GO:0003676">
    <property type="term" value="F:nucleic acid binding"/>
    <property type="evidence" value="ECO:0007669"/>
    <property type="project" value="InterPro"/>
</dbReference>
<dbReference type="InterPro" id="IPR001878">
    <property type="entry name" value="Znf_CCHC"/>
</dbReference>
<dbReference type="InterPro" id="IPR036875">
    <property type="entry name" value="Znf_CCHC_sf"/>
</dbReference>
<dbReference type="AlphaFoldDB" id="A0A8H5FXT4"/>
<gene>
    <name evidence="5" type="ORF">D9758_008771</name>
</gene>
<dbReference type="Proteomes" id="UP000559256">
    <property type="component" value="Unassembled WGS sequence"/>
</dbReference>
<keyword evidence="1" id="KW-0507">mRNA processing</keyword>
<name>A0A8H5FXT4_9AGAR</name>
<dbReference type="GO" id="GO:0008270">
    <property type="term" value="F:zinc ion binding"/>
    <property type="evidence" value="ECO:0007669"/>
    <property type="project" value="UniProtKB-KW"/>
</dbReference>
<evidence type="ECO:0000313" key="6">
    <source>
        <dbReference type="Proteomes" id="UP000559256"/>
    </source>
</evidence>
<proteinExistence type="predicted"/>
<feature type="compositionally biased region" description="Low complexity" evidence="3">
    <location>
        <begin position="211"/>
        <end position="221"/>
    </location>
</feature>
<feature type="domain" description="CCHC-type" evidence="4">
    <location>
        <begin position="244"/>
        <end position="259"/>
    </location>
</feature>
<evidence type="ECO:0000256" key="3">
    <source>
        <dbReference type="SAM" id="MobiDB-lite"/>
    </source>
</evidence>
<accession>A0A8H5FXT4</accession>
<keyword evidence="2" id="KW-0479">Metal-binding</keyword>
<organism evidence="5 6">
    <name type="scientific">Tetrapyrgos nigripes</name>
    <dbReference type="NCBI Taxonomy" id="182062"/>
    <lineage>
        <taxon>Eukaryota</taxon>
        <taxon>Fungi</taxon>
        <taxon>Dikarya</taxon>
        <taxon>Basidiomycota</taxon>
        <taxon>Agaricomycotina</taxon>
        <taxon>Agaricomycetes</taxon>
        <taxon>Agaricomycetidae</taxon>
        <taxon>Agaricales</taxon>
        <taxon>Marasmiineae</taxon>
        <taxon>Marasmiaceae</taxon>
        <taxon>Tetrapyrgos</taxon>
    </lineage>
</organism>